<comment type="cofactor">
    <cofactor evidence="12">
        <name>Zn(2+)</name>
        <dbReference type="ChEBI" id="CHEBI:29105"/>
    </cofactor>
    <text evidence="12">Binds 1 zinc ion per subunit.</text>
</comment>
<comment type="subcellular location">
    <subcellularLocation>
        <location evidence="1 13">Secreted</location>
    </subcellularLocation>
</comment>
<evidence type="ECO:0000256" key="13">
    <source>
        <dbReference type="RuleBase" id="RU364017"/>
    </source>
</evidence>
<proteinExistence type="inferred from homology"/>
<name>A0A507E2W7_9FUNG</name>
<dbReference type="PANTHER" id="PTHR33478:SF1">
    <property type="entry name" value="EXTRACELLULAR METALLOPROTEINASE MEP"/>
    <property type="match status" value="1"/>
</dbReference>
<feature type="active site" evidence="11">
    <location>
        <position position="395"/>
    </location>
</feature>
<evidence type="ECO:0000256" key="1">
    <source>
        <dbReference type="ARBA" id="ARBA00004613"/>
    </source>
</evidence>
<dbReference type="Pfam" id="PF07504">
    <property type="entry name" value="FTP"/>
    <property type="match status" value="1"/>
</dbReference>
<evidence type="ECO:0000256" key="11">
    <source>
        <dbReference type="PIRSR" id="PIRSR601842-1"/>
    </source>
</evidence>
<evidence type="ECO:0000256" key="9">
    <source>
        <dbReference type="ARBA" id="ARBA00023049"/>
    </source>
</evidence>
<dbReference type="InterPro" id="IPR027268">
    <property type="entry name" value="Peptidase_M4/M1_CTD_sf"/>
</dbReference>
<organism evidence="15 16">
    <name type="scientific">Powellomyces hirtus</name>
    <dbReference type="NCBI Taxonomy" id="109895"/>
    <lineage>
        <taxon>Eukaryota</taxon>
        <taxon>Fungi</taxon>
        <taxon>Fungi incertae sedis</taxon>
        <taxon>Chytridiomycota</taxon>
        <taxon>Chytridiomycota incertae sedis</taxon>
        <taxon>Chytridiomycetes</taxon>
        <taxon>Spizellomycetales</taxon>
        <taxon>Powellomycetaceae</taxon>
        <taxon>Powellomyces</taxon>
    </lineage>
</organism>
<keyword evidence="10 13" id="KW-0865">Zymogen</keyword>
<evidence type="ECO:0000259" key="14">
    <source>
        <dbReference type="Pfam" id="PF07504"/>
    </source>
</evidence>
<dbReference type="InterPro" id="IPR001842">
    <property type="entry name" value="Peptidase_M36"/>
</dbReference>
<evidence type="ECO:0000313" key="15">
    <source>
        <dbReference type="EMBL" id="TPX58132.1"/>
    </source>
</evidence>
<keyword evidence="9 13" id="KW-0482">Metalloprotease</keyword>
<dbReference type="PANTHER" id="PTHR33478">
    <property type="entry name" value="EXTRACELLULAR METALLOPROTEINASE MEP"/>
    <property type="match status" value="1"/>
</dbReference>
<evidence type="ECO:0000256" key="5">
    <source>
        <dbReference type="ARBA" id="ARBA00022723"/>
    </source>
</evidence>
<dbReference type="GO" id="GO:0008270">
    <property type="term" value="F:zinc ion binding"/>
    <property type="evidence" value="ECO:0007669"/>
    <property type="project" value="InterPro"/>
</dbReference>
<evidence type="ECO:0000256" key="6">
    <source>
        <dbReference type="ARBA" id="ARBA00022729"/>
    </source>
</evidence>
<keyword evidence="5 12" id="KW-0479">Metal-binding</keyword>
<evidence type="ECO:0000256" key="2">
    <source>
        <dbReference type="ARBA" id="ARBA00006006"/>
    </source>
</evidence>
<keyword evidence="6 13" id="KW-0732">Signal</keyword>
<evidence type="ECO:0000313" key="16">
    <source>
        <dbReference type="Proteomes" id="UP000318582"/>
    </source>
</evidence>
<comment type="similarity">
    <text evidence="2 13">Belongs to the peptidase M36 family.</text>
</comment>
<feature type="domain" description="FTP" evidence="14">
    <location>
        <begin position="79"/>
        <end position="126"/>
    </location>
</feature>
<evidence type="ECO:0000256" key="10">
    <source>
        <dbReference type="ARBA" id="ARBA00023145"/>
    </source>
</evidence>
<keyword evidence="16" id="KW-1185">Reference proteome</keyword>
<accession>A0A507E2W7</accession>
<dbReference type="InterPro" id="IPR011096">
    <property type="entry name" value="FTP_domain"/>
</dbReference>
<dbReference type="SUPFAM" id="SSF55486">
    <property type="entry name" value="Metalloproteases ('zincins'), catalytic domain"/>
    <property type="match status" value="1"/>
</dbReference>
<comment type="caution">
    <text evidence="15">The sequence shown here is derived from an EMBL/GenBank/DDBJ whole genome shotgun (WGS) entry which is preliminary data.</text>
</comment>
<evidence type="ECO:0000256" key="4">
    <source>
        <dbReference type="ARBA" id="ARBA00022670"/>
    </source>
</evidence>
<dbReference type="Gene3D" id="1.10.390.10">
    <property type="entry name" value="Neutral Protease Domain 2"/>
    <property type="match status" value="1"/>
</dbReference>
<evidence type="ECO:0000256" key="8">
    <source>
        <dbReference type="ARBA" id="ARBA00022833"/>
    </source>
</evidence>
<evidence type="ECO:0000256" key="3">
    <source>
        <dbReference type="ARBA" id="ARBA00022525"/>
    </source>
</evidence>
<dbReference type="EC" id="3.4.24.-" evidence="13"/>
<feature type="binding site" evidence="12">
    <location>
        <position position="394"/>
    </location>
    <ligand>
        <name>Zn(2+)</name>
        <dbReference type="ChEBI" id="CHEBI:29105"/>
        <note>catalytic</note>
    </ligand>
</feature>
<keyword evidence="7 13" id="KW-0378">Hydrolase</keyword>
<dbReference type="AlphaFoldDB" id="A0A507E2W7"/>
<reference evidence="15 16" key="1">
    <citation type="journal article" date="2019" name="Sci. Rep.">
        <title>Comparative genomics of chytrid fungi reveal insights into the obligate biotrophic and pathogenic lifestyle of Synchytrium endobioticum.</title>
        <authorList>
            <person name="van de Vossenberg B.T.L.H."/>
            <person name="Warris S."/>
            <person name="Nguyen H.D.T."/>
            <person name="van Gent-Pelzer M.P.E."/>
            <person name="Joly D.L."/>
            <person name="van de Geest H.C."/>
            <person name="Bonants P.J.M."/>
            <person name="Smith D.S."/>
            <person name="Levesque C.A."/>
            <person name="van der Lee T.A.J."/>
        </authorList>
    </citation>
    <scope>NUCLEOTIDE SEQUENCE [LARGE SCALE GENOMIC DNA]</scope>
    <source>
        <strain evidence="15 16">CBS 809.83</strain>
    </source>
</reference>
<feature type="binding site" evidence="12">
    <location>
        <position position="221"/>
    </location>
    <ligand>
        <name>Zn(2+)</name>
        <dbReference type="ChEBI" id="CHEBI:29105"/>
        <note>catalytic</note>
    </ligand>
</feature>
<evidence type="ECO:0000256" key="12">
    <source>
        <dbReference type="PIRSR" id="PIRSR601842-2"/>
    </source>
</evidence>
<feature type="chain" id="PRO_5021514349" description="Extracellular metalloproteinase" evidence="13">
    <location>
        <begin position="20"/>
        <end position="602"/>
    </location>
</feature>
<dbReference type="PRINTS" id="PR00999">
    <property type="entry name" value="FUNGALYSIN"/>
</dbReference>
<dbReference type="Pfam" id="PF02128">
    <property type="entry name" value="Peptidase_M36"/>
    <property type="match status" value="1"/>
</dbReference>
<dbReference type="GO" id="GO:0005615">
    <property type="term" value="C:extracellular space"/>
    <property type="evidence" value="ECO:0007669"/>
    <property type="project" value="InterPro"/>
</dbReference>
<dbReference type="Gene3D" id="3.10.170.10">
    <property type="match status" value="1"/>
</dbReference>
<dbReference type="GO" id="GO:0006508">
    <property type="term" value="P:proteolysis"/>
    <property type="evidence" value="ECO:0007669"/>
    <property type="project" value="UniProtKB-KW"/>
</dbReference>
<dbReference type="GO" id="GO:0004222">
    <property type="term" value="F:metalloendopeptidase activity"/>
    <property type="evidence" value="ECO:0007669"/>
    <property type="project" value="InterPro"/>
</dbReference>
<dbReference type="EMBL" id="QEAQ01000041">
    <property type="protein sequence ID" value="TPX58132.1"/>
    <property type="molecule type" value="Genomic_DNA"/>
</dbReference>
<keyword evidence="3 13" id="KW-0964">Secreted</keyword>
<keyword evidence="4 13" id="KW-0645">Protease</keyword>
<dbReference type="Proteomes" id="UP000318582">
    <property type="component" value="Unassembled WGS sequence"/>
</dbReference>
<gene>
    <name evidence="15" type="ORF">PhCBS80983_g03330</name>
</gene>
<feature type="binding site" evidence="12">
    <location>
        <position position="424"/>
    </location>
    <ligand>
        <name>Zn(2+)</name>
        <dbReference type="ChEBI" id="CHEBI:29105"/>
        <note>catalytic</note>
    </ligand>
</feature>
<evidence type="ECO:0000256" key="7">
    <source>
        <dbReference type="ARBA" id="ARBA00022801"/>
    </source>
</evidence>
<feature type="signal peptide" evidence="13">
    <location>
        <begin position="1"/>
        <end position="19"/>
    </location>
</feature>
<protein>
    <recommendedName>
        <fullName evidence="13">Extracellular metalloproteinase</fullName>
        <ecNumber evidence="13">3.4.24.-</ecNumber>
    </recommendedName>
    <alternativeName>
        <fullName evidence="13">Fungalysin</fullName>
    </alternativeName>
</protein>
<sequence length="602" mass="64605">MVKFLRVILAASLLTAVAAAPVAKQELTFPQPFHRTPVFESFGSSGTPAPANFARTSGDADKDAALAYIAGQSGFNTGDFEISNDYIGSNGLRHIYVRRAISGIAVANQVANVAINDGKIFSFGSNLPAKTSFRGSVEEPANGSSAADAIQIAERASGLKANPDALAVPFQRYIETAENELKYVWTVQVKSAPADTKLQWYEVDVAVATGEIVRATNWVREVKYTAIPLASQTSKENYRIVTEPQDKNASPKGWTTPVQGVTGTIGNNAAARTSAGKLLAALNNDHFNSIYNFAADPVDPRYASTGNAFYVVNAMHDVFYRYGFNEKAGNFQTDNFGKGGAGNDAIKITLGSDQTDNAFFATPPDGYAGEMSLYTFTRTTPKRDAAMENAVIIHEYTHGLSTRLTGGPANVNCLDAPEAGGMGEGWGDVLAMLIARKGTDTRQTDYGVGAWIMGTPRGIRSEPYSTDMTRNTKKYSTIGANMEPHAVGEVWASMLNEVYWNLVDTQGFSGRIVNPPAPSEHKGDVMLMFIILDAMALQPCNPTFITARNAMFQADQVRYGGKNRCAMWRAFAKRGLGANAAAPVGTAYKDDFGVPVGCGKKA</sequence>
<dbReference type="InterPro" id="IPR050371">
    <property type="entry name" value="Fungal_virulence_M36"/>
</dbReference>
<keyword evidence="8 12" id="KW-0862">Zinc</keyword>
<feature type="binding site" evidence="12">
    <location>
        <position position="398"/>
    </location>
    <ligand>
        <name>Zn(2+)</name>
        <dbReference type="ChEBI" id="CHEBI:29105"/>
        <note>catalytic</note>
    </ligand>
</feature>
<dbReference type="CDD" id="cd09596">
    <property type="entry name" value="M36"/>
    <property type="match status" value="1"/>
</dbReference>